<comment type="caution">
    <text evidence="1">The sequence shown here is derived from an EMBL/GenBank/DDBJ whole genome shotgun (WGS) entry which is preliminary data.</text>
</comment>
<evidence type="ECO:0000313" key="2">
    <source>
        <dbReference type="Proteomes" id="UP000738349"/>
    </source>
</evidence>
<proteinExistence type="predicted"/>
<dbReference type="EMBL" id="JAGMUV010000007">
    <property type="protein sequence ID" value="KAH7148608.1"/>
    <property type="molecule type" value="Genomic_DNA"/>
</dbReference>
<protein>
    <submittedName>
        <fullName evidence="1">Uncharacterized protein</fullName>
    </submittedName>
</protein>
<name>A0A9P9J578_9HYPO</name>
<dbReference type="AlphaFoldDB" id="A0A9P9J578"/>
<gene>
    <name evidence="1" type="ORF">EDB81DRAFT_468476</name>
</gene>
<sequence>MPLKKAVSQRGMASCWRWAMSFRPLTLPLPTGVWRQAESRSRQASPQIHIVSATARQLRDISPSALRVTSLTPRSSPQGRLYPQTAAALPEPTPPRCDLAALSALLCSLCLPSGPGALVRDLTCACMRIASFQPHFSSWAPASPCSAALEPMIMRLA</sequence>
<reference evidence="1" key="1">
    <citation type="journal article" date="2021" name="Nat. Commun.">
        <title>Genetic determinants of endophytism in the Arabidopsis root mycobiome.</title>
        <authorList>
            <person name="Mesny F."/>
            <person name="Miyauchi S."/>
            <person name="Thiergart T."/>
            <person name="Pickel B."/>
            <person name="Atanasova L."/>
            <person name="Karlsson M."/>
            <person name="Huettel B."/>
            <person name="Barry K.W."/>
            <person name="Haridas S."/>
            <person name="Chen C."/>
            <person name="Bauer D."/>
            <person name="Andreopoulos W."/>
            <person name="Pangilinan J."/>
            <person name="LaButti K."/>
            <person name="Riley R."/>
            <person name="Lipzen A."/>
            <person name="Clum A."/>
            <person name="Drula E."/>
            <person name="Henrissat B."/>
            <person name="Kohler A."/>
            <person name="Grigoriev I.V."/>
            <person name="Martin F.M."/>
            <person name="Hacquard S."/>
        </authorList>
    </citation>
    <scope>NUCLEOTIDE SEQUENCE</scope>
    <source>
        <strain evidence="1">MPI-CAGE-AT-0147</strain>
    </source>
</reference>
<organism evidence="1 2">
    <name type="scientific">Dactylonectria macrodidyma</name>
    <dbReference type="NCBI Taxonomy" id="307937"/>
    <lineage>
        <taxon>Eukaryota</taxon>
        <taxon>Fungi</taxon>
        <taxon>Dikarya</taxon>
        <taxon>Ascomycota</taxon>
        <taxon>Pezizomycotina</taxon>
        <taxon>Sordariomycetes</taxon>
        <taxon>Hypocreomycetidae</taxon>
        <taxon>Hypocreales</taxon>
        <taxon>Nectriaceae</taxon>
        <taxon>Dactylonectria</taxon>
    </lineage>
</organism>
<accession>A0A9P9J578</accession>
<keyword evidence="2" id="KW-1185">Reference proteome</keyword>
<evidence type="ECO:0000313" key="1">
    <source>
        <dbReference type="EMBL" id="KAH7148608.1"/>
    </source>
</evidence>
<dbReference type="Proteomes" id="UP000738349">
    <property type="component" value="Unassembled WGS sequence"/>
</dbReference>